<feature type="chain" id="PRO_5019366265" description="Mechanosensitive ion channel MscS porin domain-containing protein" evidence="3">
    <location>
        <begin position="24"/>
        <end position="299"/>
    </location>
</feature>
<organism evidence="4 5">
    <name type="scientific">Tautonia sociabilis</name>
    <dbReference type="NCBI Taxonomy" id="2080755"/>
    <lineage>
        <taxon>Bacteria</taxon>
        <taxon>Pseudomonadati</taxon>
        <taxon>Planctomycetota</taxon>
        <taxon>Planctomycetia</taxon>
        <taxon>Isosphaerales</taxon>
        <taxon>Isosphaeraceae</taxon>
        <taxon>Tautonia</taxon>
    </lineage>
</organism>
<dbReference type="RefSeq" id="WP_126727775.1">
    <property type="nucleotide sequence ID" value="NZ_RYZH01000065.1"/>
</dbReference>
<evidence type="ECO:0000256" key="3">
    <source>
        <dbReference type="SAM" id="SignalP"/>
    </source>
</evidence>
<feature type="signal peptide" evidence="3">
    <location>
        <begin position="1"/>
        <end position="23"/>
    </location>
</feature>
<dbReference type="OrthoDB" id="9859313at2"/>
<feature type="coiled-coil region" evidence="1">
    <location>
        <begin position="101"/>
        <end position="164"/>
    </location>
</feature>
<proteinExistence type="predicted"/>
<sequence>MRVDLPLAPLLSAILVLGPAAFAEDDPAPDEAPASADLAEDIAALEAMLRVRESRVIEASRFLDLETDVLKTAQEQHQSGATPPRAVELVEVRHASAKALLEARKAERDELRIRLESLRRLRQSPSPERDRAELRQRLEDDVRIQEARLNAREARLAAAEAQVTSEIHSRDKFIKAVQSGTAAVGAARQALFRVAEATTWRDTMAAERDVTRLQRDRARRRLEQFDDPGSADPGPSLTDPEELADRVSALEHTVEVLRDEMYHMQWELQIFRNMQHERFGFRDRGGTPPTVLGPATPLP</sequence>
<evidence type="ECO:0000256" key="2">
    <source>
        <dbReference type="SAM" id="MobiDB-lite"/>
    </source>
</evidence>
<dbReference type="EMBL" id="RYZH01000065">
    <property type="protein sequence ID" value="RUL83082.1"/>
    <property type="molecule type" value="Genomic_DNA"/>
</dbReference>
<evidence type="ECO:0000313" key="4">
    <source>
        <dbReference type="EMBL" id="RUL83082.1"/>
    </source>
</evidence>
<keyword evidence="1" id="KW-0175">Coiled coil</keyword>
<dbReference type="Proteomes" id="UP000280296">
    <property type="component" value="Unassembled WGS sequence"/>
</dbReference>
<name>A0A432MDS1_9BACT</name>
<reference evidence="4 5" key="1">
    <citation type="submission" date="2018-12" db="EMBL/GenBank/DDBJ databases">
        <authorList>
            <person name="Toschakov S.V."/>
        </authorList>
    </citation>
    <scope>NUCLEOTIDE SEQUENCE [LARGE SCALE GENOMIC DNA]</scope>
    <source>
        <strain evidence="4 5">GM2012</strain>
    </source>
</reference>
<accession>A0A432MDS1</accession>
<keyword evidence="3" id="KW-0732">Signal</keyword>
<protein>
    <recommendedName>
        <fullName evidence="6">Mechanosensitive ion channel MscS porin domain-containing protein</fullName>
    </recommendedName>
</protein>
<reference evidence="4 5" key="2">
    <citation type="submission" date="2019-01" db="EMBL/GenBank/DDBJ databases">
        <title>Tautonia sociabilis, a novel thermotolerant planctomycete of Isosphaeraceae family, isolated from a 4000 m deep subterranean habitat.</title>
        <authorList>
            <person name="Kovaleva O.L."/>
            <person name="Elcheninov A.G."/>
            <person name="Van Heerden E."/>
            <person name="Toshchakov S.V."/>
            <person name="Novikov A."/>
            <person name="Bonch-Osmolovskaya E.A."/>
            <person name="Kublanov I.V."/>
        </authorList>
    </citation>
    <scope>NUCLEOTIDE SEQUENCE [LARGE SCALE GENOMIC DNA]</scope>
    <source>
        <strain evidence="4 5">GM2012</strain>
    </source>
</reference>
<comment type="caution">
    <text evidence="4">The sequence shown here is derived from an EMBL/GenBank/DDBJ whole genome shotgun (WGS) entry which is preliminary data.</text>
</comment>
<evidence type="ECO:0000256" key="1">
    <source>
        <dbReference type="SAM" id="Coils"/>
    </source>
</evidence>
<keyword evidence="5" id="KW-1185">Reference proteome</keyword>
<evidence type="ECO:0000313" key="5">
    <source>
        <dbReference type="Proteomes" id="UP000280296"/>
    </source>
</evidence>
<evidence type="ECO:0008006" key="6">
    <source>
        <dbReference type="Google" id="ProtNLM"/>
    </source>
</evidence>
<gene>
    <name evidence="4" type="ORF">TsocGM_22850</name>
</gene>
<dbReference type="AlphaFoldDB" id="A0A432MDS1"/>
<feature type="region of interest" description="Disordered" evidence="2">
    <location>
        <begin position="221"/>
        <end position="241"/>
    </location>
</feature>